<keyword evidence="5" id="KW-1185">Reference proteome</keyword>
<dbReference type="InterPro" id="IPR011004">
    <property type="entry name" value="Trimer_LpxA-like_sf"/>
</dbReference>
<dbReference type="Gene3D" id="2.160.10.10">
    <property type="entry name" value="Hexapeptide repeat proteins"/>
    <property type="match status" value="1"/>
</dbReference>
<dbReference type="CDD" id="cd03349">
    <property type="entry name" value="LbH_XAT"/>
    <property type="match status" value="1"/>
</dbReference>
<dbReference type="PANTHER" id="PTHR43300:SF12">
    <property type="entry name" value="CHLORAMPHENICOL ACETYLTRANSFERASE"/>
    <property type="match status" value="1"/>
</dbReference>
<evidence type="ECO:0000256" key="2">
    <source>
        <dbReference type="ARBA" id="ARBA00022679"/>
    </source>
</evidence>
<dbReference type="AlphaFoldDB" id="A0A3Q9JLB0"/>
<gene>
    <name evidence="4" type="ORF">DM558_05920</name>
</gene>
<name>A0A3Q9JLB0_9GAMM</name>
<dbReference type="SUPFAM" id="SSF51161">
    <property type="entry name" value="Trimeric LpxA-like enzymes"/>
    <property type="match status" value="1"/>
</dbReference>
<protein>
    <submittedName>
        <fullName evidence="4">Antibiotic acetyltransferase</fullName>
    </submittedName>
</protein>
<organism evidence="4 5">
    <name type="scientific">Entomomonas moraniae</name>
    <dbReference type="NCBI Taxonomy" id="2213226"/>
    <lineage>
        <taxon>Bacteria</taxon>
        <taxon>Pseudomonadati</taxon>
        <taxon>Pseudomonadota</taxon>
        <taxon>Gammaproteobacteria</taxon>
        <taxon>Pseudomonadales</taxon>
        <taxon>Pseudomonadaceae</taxon>
        <taxon>Entomomonas</taxon>
    </lineage>
</organism>
<evidence type="ECO:0000256" key="3">
    <source>
        <dbReference type="ARBA" id="ARBA00023315"/>
    </source>
</evidence>
<evidence type="ECO:0000313" key="4">
    <source>
        <dbReference type="EMBL" id="AZS50339.1"/>
    </source>
</evidence>
<dbReference type="EMBL" id="CP029822">
    <property type="protein sequence ID" value="AZS50339.1"/>
    <property type="molecule type" value="Genomic_DNA"/>
</dbReference>
<dbReference type="InterPro" id="IPR050179">
    <property type="entry name" value="Trans_hexapeptide_repeat"/>
</dbReference>
<keyword evidence="2 4" id="KW-0808">Transferase</keyword>
<dbReference type="Proteomes" id="UP000273143">
    <property type="component" value="Chromosome"/>
</dbReference>
<dbReference type="PANTHER" id="PTHR43300">
    <property type="entry name" value="ACETYLTRANSFERASE"/>
    <property type="match status" value="1"/>
</dbReference>
<evidence type="ECO:0000256" key="1">
    <source>
        <dbReference type="ARBA" id="ARBA00007274"/>
    </source>
</evidence>
<keyword evidence="3" id="KW-0012">Acyltransferase</keyword>
<proteinExistence type="inferred from homology"/>
<evidence type="ECO:0000313" key="5">
    <source>
        <dbReference type="Proteomes" id="UP000273143"/>
    </source>
</evidence>
<accession>A0A3Q9JLB0</accession>
<comment type="similarity">
    <text evidence="1">Belongs to the transferase hexapeptide repeat family.</text>
</comment>
<sequence length="190" mass="21460">MKTLHVVSIGAYTHIRTTGRLHLVKSIGRFCAISTDAYIGHKKYTHPLDWVSCHGIQYSEEFPLVYTPPLKLATIGHDVMMGINAIVMEGVNVGTVAIIGARSVLAKDIPPYAIVVGNPAKIIRYRFPEEISQGLLESQWWDYPIEVLKTLPMNKPAEFLKEISNIPREKAHYQTIQITHNKCRLLNEKN</sequence>
<reference evidence="5" key="1">
    <citation type="submission" date="2018-06" db="EMBL/GenBank/DDBJ databases">
        <title>Complete genome of Pseudomonas insecticola strain QZS01.</title>
        <authorList>
            <person name="Wang J."/>
            <person name="Su Q."/>
        </authorList>
    </citation>
    <scope>NUCLEOTIDE SEQUENCE [LARGE SCALE GENOMIC DNA]</scope>
    <source>
        <strain evidence="5">QZS01</strain>
    </source>
</reference>
<dbReference type="GO" id="GO:0016746">
    <property type="term" value="F:acyltransferase activity"/>
    <property type="evidence" value="ECO:0007669"/>
    <property type="project" value="UniProtKB-KW"/>
</dbReference>
<dbReference type="KEGG" id="emo:DM558_05920"/>